<keyword evidence="3" id="KW-1185">Reference proteome</keyword>
<gene>
    <name evidence="1" type="ORF">GPM918_LOCUS30534</name>
    <name evidence="2" type="ORF">SRO942_LOCUS31154</name>
</gene>
<protein>
    <submittedName>
        <fullName evidence="1">Uncharacterized protein</fullName>
    </submittedName>
</protein>
<sequence length="247" mass="28880">MVDIDLERCSNAISSWNSDLDIATYSDHVTVWLDAYIGNPKDYHTLKDKFGTNIQPLITLNQNEKELDEYPVNYENPETLKKLRDTVYCLKAFFEVDKCLEFINSNQDKKIFSISSGTMGKQIVPKIAELSQIHGIYIFCGYISAHTQWAMDYVNNISAMLEHQDDLLIRLTKDIAKYLEEKGDQYAQKSDERTRAKNCYTWAMKLILRTKELKGTNYQKPMNILKKKFDKLEEKRFVPSEDQMEQE</sequence>
<dbReference type="EMBL" id="CAJOBC010060028">
    <property type="protein sequence ID" value="CAF4206513.1"/>
    <property type="molecule type" value="Genomic_DNA"/>
</dbReference>
<dbReference type="AlphaFoldDB" id="A0A815GQB3"/>
<evidence type="ECO:0000313" key="1">
    <source>
        <dbReference type="EMBL" id="CAF1343157.1"/>
    </source>
</evidence>
<comment type="caution">
    <text evidence="1">The sequence shown here is derived from an EMBL/GenBank/DDBJ whole genome shotgun (WGS) entry which is preliminary data.</text>
</comment>
<organism evidence="1 3">
    <name type="scientific">Didymodactylos carnosus</name>
    <dbReference type="NCBI Taxonomy" id="1234261"/>
    <lineage>
        <taxon>Eukaryota</taxon>
        <taxon>Metazoa</taxon>
        <taxon>Spiralia</taxon>
        <taxon>Gnathifera</taxon>
        <taxon>Rotifera</taxon>
        <taxon>Eurotatoria</taxon>
        <taxon>Bdelloidea</taxon>
        <taxon>Philodinida</taxon>
        <taxon>Philodinidae</taxon>
        <taxon>Didymodactylos</taxon>
    </lineage>
</organism>
<evidence type="ECO:0000313" key="3">
    <source>
        <dbReference type="Proteomes" id="UP000663829"/>
    </source>
</evidence>
<evidence type="ECO:0000313" key="2">
    <source>
        <dbReference type="EMBL" id="CAF4206513.1"/>
    </source>
</evidence>
<dbReference type="EMBL" id="CAJNOQ010014515">
    <property type="protein sequence ID" value="CAF1343157.1"/>
    <property type="molecule type" value="Genomic_DNA"/>
</dbReference>
<name>A0A815GQB3_9BILA</name>
<reference evidence="1" key="1">
    <citation type="submission" date="2021-02" db="EMBL/GenBank/DDBJ databases">
        <authorList>
            <person name="Nowell W R."/>
        </authorList>
    </citation>
    <scope>NUCLEOTIDE SEQUENCE</scope>
</reference>
<proteinExistence type="predicted"/>
<accession>A0A815GQB3</accession>
<dbReference type="Proteomes" id="UP000681722">
    <property type="component" value="Unassembled WGS sequence"/>
</dbReference>
<dbReference type="Proteomes" id="UP000663829">
    <property type="component" value="Unassembled WGS sequence"/>
</dbReference>
<dbReference type="OrthoDB" id="9997315at2759"/>